<sequence length="95" mass="10945">MHISVLILWITVFVISLLKVVLGTILFKFTPTRNSFFGYKTKQSLKDDESWLFSNKLSAKLILIIGLIELIVSVLTMIFTYKEYDTANDIIIPFI</sequence>
<organism evidence="2 3">
    <name type="scientific">Alteracholeplasma palmae (strain ATCC 49389 / J233)</name>
    <name type="common">Acholeplasma palmae</name>
    <dbReference type="NCBI Taxonomy" id="1318466"/>
    <lineage>
        <taxon>Bacteria</taxon>
        <taxon>Bacillati</taxon>
        <taxon>Mycoplasmatota</taxon>
        <taxon>Mollicutes</taxon>
        <taxon>Acholeplasmatales</taxon>
        <taxon>Acholeplasmataceae</taxon>
        <taxon>Acholeplasma</taxon>
    </lineage>
</organism>
<dbReference type="RefSeq" id="WP_026656147.1">
    <property type="nucleotide sequence ID" value="NC_022538.1"/>
</dbReference>
<dbReference type="InterPro" id="IPR025962">
    <property type="entry name" value="SdpI/YhfL"/>
</dbReference>
<name>U4KR58_ALTPJ</name>
<evidence type="ECO:0000313" key="2">
    <source>
        <dbReference type="EMBL" id="CCV63896.1"/>
    </source>
</evidence>
<dbReference type="Proteomes" id="UP000032740">
    <property type="component" value="Chromosome"/>
</dbReference>
<dbReference type="STRING" id="1318466.BN85403190"/>
<evidence type="ECO:0000313" key="3">
    <source>
        <dbReference type="Proteomes" id="UP000032740"/>
    </source>
</evidence>
<evidence type="ECO:0000256" key="1">
    <source>
        <dbReference type="SAM" id="Phobius"/>
    </source>
</evidence>
<dbReference type="Pfam" id="PF13630">
    <property type="entry name" value="SdpI"/>
    <property type="match status" value="1"/>
</dbReference>
<gene>
    <name evidence="2" type="ORF">BN85403190</name>
</gene>
<reference evidence="2 3" key="1">
    <citation type="journal article" date="2013" name="J. Mol. Microbiol. Biotechnol.">
        <title>Analysis of the Complete Genomes of Acholeplasma brassicae , A. palmae and A. laidlawii and Their Comparison to the Obligate Parasites from ' Candidatus Phytoplasma'.</title>
        <authorList>
            <person name="Kube M."/>
            <person name="Siewert C."/>
            <person name="Migdoll A.M."/>
            <person name="Duduk B."/>
            <person name="Holz S."/>
            <person name="Rabus R."/>
            <person name="Seemuller E."/>
            <person name="Mitrovic J."/>
            <person name="Muller I."/>
            <person name="Buttner C."/>
            <person name="Reinhardt R."/>
        </authorList>
    </citation>
    <scope>NUCLEOTIDE SEQUENCE [LARGE SCALE GENOMIC DNA]</scope>
    <source>
        <strain evidence="2 3">J233</strain>
    </source>
</reference>
<keyword evidence="1" id="KW-0472">Membrane</keyword>
<keyword evidence="1" id="KW-0812">Transmembrane</keyword>
<feature type="transmembrane region" description="Helical" evidence="1">
    <location>
        <begin position="61"/>
        <end position="81"/>
    </location>
</feature>
<evidence type="ECO:0008006" key="4">
    <source>
        <dbReference type="Google" id="ProtNLM"/>
    </source>
</evidence>
<feature type="transmembrane region" description="Helical" evidence="1">
    <location>
        <begin position="6"/>
        <end position="27"/>
    </location>
</feature>
<dbReference type="KEGG" id="apal:BN85403190"/>
<dbReference type="HOGENOM" id="CLU_2366416_0_0_14"/>
<protein>
    <recommendedName>
        <fullName evidence="4">SdpI family protein</fullName>
    </recommendedName>
</protein>
<proteinExistence type="predicted"/>
<keyword evidence="3" id="KW-1185">Reference proteome</keyword>
<dbReference type="AlphaFoldDB" id="U4KR58"/>
<accession>U4KR58</accession>
<keyword evidence="1" id="KW-1133">Transmembrane helix</keyword>
<dbReference type="EMBL" id="FO681347">
    <property type="protein sequence ID" value="CCV63896.1"/>
    <property type="molecule type" value="Genomic_DNA"/>
</dbReference>
<dbReference type="OrthoDB" id="3173919at2"/>